<dbReference type="PANTHER" id="PTHR36509">
    <property type="entry name" value="BLL3101 PROTEIN"/>
    <property type="match status" value="1"/>
</dbReference>
<dbReference type="Gene3D" id="2.60.120.600">
    <property type="entry name" value="Domain of unknown function DUF1214, C-terminal domain"/>
    <property type="match status" value="1"/>
</dbReference>
<evidence type="ECO:0000313" key="4">
    <source>
        <dbReference type="EMBL" id="VGO23444.1"/>
    </source>
</evidence>
<dbReference type="PANTHER" id="PTHR36509:SF3">
    <property type="entry name" value="SIGNAL PEPTIDE PROTEIN"/>
    <property type="match status" value="1"/>
</dbReference>
<dbReference type="InterPro" id="IPR010621">
    <property type="entry name" value="DUF1214"/>
</dbReference>
<dbReference type="SUPFAM" id="SSF160935">
    <property type="entry name" value="VPA0735-like"/>
    <property type="match status" value="1"/>
</dbReference>
<evidence type="ECO:0000256" key="1">
    <source>
        <dbReference type="SAM" id="SignalP"/>
    </source>
</evidence>
<dbReference type="Pfam" id="PF06863">
    <property type="entry name" value="DUF1254"/>
    <property type="match status" value="1"/>
</dbReference>
<dbReference type="AlphaFoldDB" id="A0A6C2UW81"/>
<dbReference type="EMBL" id="CAAHFH010000004">
    <property type="protein sequence ID" value="VGO23444.1"/>
    <property type="molecule type" value="Genomic_DNA"/>
</dbReference>
<dbReference type="Gene3D" id="1.10.3360.10">
    <property type="entry name" value="VPA0735-like domain"/>
    <property type="match status" value="1"/>
</dbReference>
<evidence type="ECO:0000259" key="2">
    <source>
        <dbReference type="Pfam" id="PF06742"/>
    </source>
</evidence>
<proteinExistence type="predicted"/>
<feature type="chain" id="PRO_5025363866" description="DUF1254 domain-containing protein" evidence="1">
    <location>
        <begin position="26"/>
        <end position="504"/>
    </location>
</feature>
<protein>
    <recommendedName>
        <fullName evidence="6">DUF1254 domain-containing protein</fullName>
    </recommendedName>
</protein>
<gene>
    <name evidence="4" type="ORF">SCARR_05551</name>
</gene>
<feature type="domain" description="DUF1214" evidence="2">
    <location>
        <begin position="382"/>
        <end position="488"/>
    </location>
</feature>
<reference evidence="4 5" key="1">
    <citation type="submission" date="2019-04" db="EMBL/GenBank/DDBJ databases">
        <authorList>
            <person name="Van Vliet M D."/>
        </authorList>
    </citation>
    <scope>NUCLEOTIDE SEQUENCE [LARGE SCALE GENOMIC DNA]</scope>
    <source>
        <strain evidence="4 5">F21</strain>
    </source>
</reference>
<evidence type="ECO:0000259" key="3">
    <source>
        <dbReference type="Pfam" id="PF06863"/>
    </source>
</evidence>
<dbReference type="Gene3D" id="2.60.40.1610">
    <property type="entry name" value="Domain of unknown function DUF1254"/>
    <property type="match status" value="1"/>
</dbReference>
<dbReference type="Proteomes" id="UP000346198">
    <property type="component" value="Unassembled WGS sequence"/>
</dbReference>
<evidence type="ECO:0000313" key="5">
    <source>
        <dbReference type="Proteomes" id="UP000346198"/>
    </source>
</evidence>
<evidence type="ECO:0008006" key="6">
    <source>
        <dbReference type="Google" id="ProtNLM"/>
    </source>
</evidence>
<accession>A0A6C2UW81</accession>
<dbReference type="Pfam" id="PF06742">
    <property type="entry name" value="DUF1214"/>
    <property type="match status" value="1"/>
</dbReference>
<dbReference type="RefSeq" id="WP_168433662.1">
    <property type="nucleotide sequence ID" value="NZ_CAAHFH010000004.1"/>
</dbReference>
<dbReference type="InterPro" id="IPR010679">
    <property type="entry name" value="DUF1254"/>
</dbReference>
<dbReference type="InterPro" id="IPR037049">
    <property type="entry name" value="DUF1214_C_sf"/>
</dbReference>
<feature type="signal peptide" evidence="1">
    <location>
        <begin position="1"/>
        <end position="25"/>
    </location>
</feature>
<keyword evidence="1" id="KW-0732">Signal</keyword>
<feature type="domain" description="DUF1254" evidence="3">
    <location>
        <begin position="111"/>
        <end position="230"/>
    </location>
</feature>
<organism evidence="4 5">
    <name type="scientific">Pontiella sulfatireligans</name>
    <dbReference type="NCBI Taxonomy" id="2750658"/>
    <lineage>
        <taxon>Bacteria</taxon>
        <taxon>Pseudomonadati</taxon>
        <taxon>Kiritimatiellota</taxon>
        <taxon>Kiritimatiellia</taxon>
        <taxon>Kiritimatiellales</taxon>
        <taxon>Pontiellaceae</taxon>
        <taxon>Pontiella</taxon>
    </lineage>
</organism>
<dbReference type="InterPro" id="IPR037050">
    <property type="entry name" value="DUF1254_sf"/>
</dbReference>
<sequence length="504" mass="56685">MKIRSLMIMAITGLMLVSLTTSVCAAPRKYKMTTQTPEGVLIPDQVETRLGTLKFFDGVPTAETAQKIWDQQDFSRAVECMIMNTPAASLVGFRRGIREYGPDNETAIWWKERLDSKGLLLTGNTTVIYLFMWLDTHKGPVVLETPPNVLAILDDFWFQYVGDIGNAGPDRGKGGKYLLLPPGYEGAIPEGYFVLKSPTYGNWFALRAFAVDGSYDQGIENIETKLKVYPLAEKNNPKPVQLHNLSNKYINTLHSQDITFFEEVNEVVQEENPESWDIEVLGMLASIGIKKGQPFAPDARMKKILSEAAVVGSATQRAILFRNRADDVVIWPGSKSWELGFEGGSHEFERDGARLINARVRFHYYATGITPVMVKPPVGAGSQYVIGLRDADGEILNGANNYKVHVPANAPVKRFWEVTVYDNQTRCMLQTDQRLPGVTSLQKDIVQNADGSYDIYFGPEKPEGKANWVQTIPNKGWNMLWRVYSPTQVWYDKTWRPSEIELVK</sequence>
<name>A0A6C2UW81_9BACT</name>
<keyword evidence="5" id="KW-1185">Reference proteome</keyword>